<evidence type="ECO:0000313" key="4">
    <source>
        <dbReference type="Proteomes" id="UP000184510"/>
    </source>
</evidence>
<dbReference type="AlphaFoldDB" id="A0A1M6KS68"/>
<gene>
    <name evidence="3" type="ORF">SAMN02745181_2190</name>
</gene>
<dbReference type="RefSeq" id="WP_143183796.1">
    <property type="nucleotide sequence ID" value="NZ_FQYR01000004.1"/>
</dbReference>
<evidence type="ECO:0000256" key="1">
    <source>
        <dbReference type="SAM" id="MobiDB-lite"/>
    </source>
</evidence>
<evidence type="ECO:0000256" key="2">
    <source>
        <dbReference type="SAM" id="Phobius"/>
    </source>
</evidence>
<reference evidence="3 4" key="1">
    <citation type="submission" date="2016-11" db="EMBL/GenBank/DDBJ databases">
        <authorList>
            <person name="Jaros S."/>
            <person name="Januszkiewicz K."/>
            <person name="Wedrychowicz H."/>
        </authorList>
    </citation>
    <scope>NUCLEOTIDE SEQUENCE [LARGE SCALE GENOMIC DNA]</scope>
    <source>
        <strain evidence="3 4">DSM 18772</strain>
    </source>
</reference>
<feature type="region of interest" description="Disordered" evidence="1">
    <location>
        <begin position="126"/>
        <end position="146"/>
    </location>
</feature>
<dbReference type="Proteomes" id="UP000184510">
    <property type="component" value="Unassembled WGS sequence"/>
</dbReference>
<evidence type="ECO:0000313" key="3">
    <source>
        <dbReference type="EMBL" id="SHJ61771.1"/>
    </source>
</evidence>
<protein>
    <recommendedName>
        <fullName evidence="5">PA14 domain-containing protein</fullName>
    </recommendedName>
</protein>
<name>A0A1M6KS68_9BACT</name>
<organism evidence="3 4">
    <name type="scientific">Rubritalea squalenifaciens DSM 18772</name>
    <dbReference type="NCBI Taxonomy" id="1123071"/>
    <lineage>
        <taxon>Bacteria</taxon>
        <taxon>Pseudomonadati</taxon>
        <taxon>Verrucomicrobiota</taxon>
        <taxon>Verrucomicrobiia</taxon>
        <taxon>Verrucomicrobiales</taxon>
        <taxon>Rubritaleaceae</taxon>
        <taxon>Rubritalea</taxon>
    </lineage>
</organism>
<proteinExistence type="predicted"/>
<feature type="transmembrane region" description="Helical" evidence="2">
    <location>
        <begin position="24"/>
        <end position="46"/>
    </location>
</feature>
<dbReference type="EMBL" id="FQYR01000004">
    <property type="protein sequence ID" value="SHJ61771.1"/>
    <property type="molecule type" value="Genomic_DNA"/>
</dbReference>
<keyword evidence="2" id="KW-1133">Transmembrane helix</keyword>
<dbReference type="OrthoDB" id="184151at2"/>
<evidence type="ECO:0008006" key="5">
    <source>
        <dbReference type="Google" id="ProtNLM"/>
    </source>
</evidence>
<dbReference type="InParanoid" id="A0A1M6KS68"/>
<sequence length="393" mass="43591">MSLHAQLTPGAVQELQSSRRNSSIAAILIALLSCVLLSLVLGFILLKSSSKDVSALIAFGNPNDETIIKDPPVIRNEVVRKPSPPSSTANRFLNSLNSSNFSVPSPKINSPELSLDMGISLDDDFGRGYDNGPGTQPGSGPRLYGSPTPSYGSLTGHLYDFKQTRTGREVRDYDTANRSHFTERVNDIHRARFRESSFRKYYQAPQALHVHYIAIPFSNAADAPKFFQAEDKMKPSGWVVHYSGKVKVPESGEYRLVGSGDDYMSVSIDRKMRLVAAWPDIAPSVEVRGANASEQPNHRGPFNIPLTYGEWFNLREGDVIDVDIAIGERPGGKVGFVLMLEKKGEEYQQAPDGRKILPPFVFGQLQPSDLDYLENFPGWRWDTHKILPFHAAD</sequence>
<dbReference type="STRING" id="1123071.SAMN02745181_2190"/>
<keyword evidence="2" id="KW-0472">Membrane</keyword>
<keyword evidence="2" id="KW-0812">Transmembrane</keyword>
<accession>A0A1M6KS68</accession>
<keyword evidence="4" id="KW-1185">Reference proteome</keyword>